<feature type="domain" description="C2H2-type" evidence="3">
    <location>
        <begin position="701"/>
        <end position="728"/>
    </location>
</feature>
<dbReference type="GO" id="GO:0007507">
    <property type="term" value="P:heart development"/>
    <property type="evidence" value="ECO:0007669"/>
    <property type="project" value="TreeGrafter"/>
</dbReference>
<sequence length="996" mass="114085">MRRVCMENDADKKLPAPIKGTIFLLTHVHHNLTYFFIKKGTGIDEKENTMENEERISINDDDQTRRIDTEVILENKQTIVETELDEIDHTTDKITTNENSLFKTYTLPEELKYDEVDCMLYEYLNFVLDKNLFVKVKDLVKAGTVINAVFTSTCLLDNISNETELISPCEESSVDVIVKQESLVDVIVKQESIECESKKTRVITDALQEQHELVIDKVSGKKLYPLVYSCEDCGIRYSNRGTLDAHRLHYCTRRTTLNNDDINQSNEKKYAPDCELTDKVNRAILKRKSPEETTTYAHKRNRTSEPNVITNTKSTDSNNDMTLNNHKTYCQECDILFLKPENLTQHKLHYCQINTIRKSHPHQIKSAHQQSPPSTSTTYDSKSTINDVLSSLPLRPPIPPNIPFDRPIQVGNLIYIPVPVGSKLLHQTKSSSSSPPSIPHDSIDDKPLDLSNSNQMKTSSISNTLTDMEKLNEKQLKRLQSPTRSLSLTSSVSPSNPLDLSCKTRKTLVRILNSQSPNNQLPSSATVLQKFECEFCTIRFSSLKNLRAHQENYCAELKKTTMSTDSTPHLFSSEQSSSKQRNLLSTTTTSFTCLNCSKIFLNTYELSSHECSKGIDQTMSKLKENEETSTNGHRLSPFMCRLCRYRGNTIRGMRMHFKYHLANGEQCSDEDIITYSSGSNSNHQNSNFIRETTKLKTIDLLKCLICSAMFETNEILMVHLRTHMNETEIECMECLSRFSSRWNLLRHMRIQHTNINTESQENSSDDDNSNESYSSINVGMEIDDNNNEFNNTAQQILNTTEHSNDIRKSFVRAECIVQKNTTESFQLNKKNIDNKRKSSQISSIELSEKMPDSLLSSTGELPVSELTKHTLESILVRKMKHDPTYHSTRKYVCQYCNKEFFSHETLKQHQFDHCQARQNSSKSEQSKKQTNNEHISTVRALSPREKNSIKQSSLPNSSHTSLKIQNSNTFCKICNIPFRLKTSYEAHKMYYCKGNV</sequence>
<evidence type="ECO:0000313" key="6">
    <source>
        <dbReference type="Proteomes" id="UP000682733"/>
    </source>
</evidence>
<dbReference type="PANTHER" id="PTHR12958:SF3">
    <property type="entry name" value="ZINC FINGER PROTEIN USH"/>
    <property type="match status" value="1"/>
</dbReference>
<protein>
    <recommendedName>
        <fullName evidence="3">C2H2-type domain-containing protein</fullName>
    </recommendedName>
</protein>
<dbReference type="GO" id="GO:0030154">
    <property type="term" value="P:cell differentiation"/>
    <property type="evidence" value="ECO:0007669"/>
    <property type="project" value="TreeGrafter"/>
</dbReference>
<feature type="domain" description="C2H2-type" evidence="3">
    <location>
        <begin position="729"/>
        <end position="757"/>
    </location>
</feature>
<feature type="region of interest" description="Disordered" evidence="2">
    <location>
        <begin position="916"/>
        <end position="961"/>
    </location>
</feature>
<dbReference type="InterPro" id="IPR013087">
    <property type="entry name" value="Znf_C2H2_type"/>
</dbReference>
<dbReference type="GO" id="GO:0061629">
    <property type="term" value="F:RNA polymerase II-specific DNA-binding transcription factor binding"/>
    <property type="evidence" value="ECO:0007669"/>
    <property type="project" value="InterPro"/>
</dbReference>
<gene>
    <name evidence="4" type="ORF">OVA965_LOCUS3075</name>
    <name evidence="5" type="ORF">TMI583_LOCUS3079</name>
</gene>
<feature type="compositionally biased region" description="Basic and acidic residues" evidence="2">
    <location>
        <begin position="467"/>
        <end position="476"/>
    </location>
</feature>
<dbReference type="EMBL" id="CAJOBA010000717">
    <property type="protein sequence ID" value="CAF3551785.1"/>
    <property type="molecule type" value="Genomic_DNA"/>
</dbReference>
<feature type="compositionally biased region" description="Polar residues" evidence="2">
    <location>
        <begin position="949"/>
        <end position="961"/>
    </location>
</feature>
<feature type="region of interest" description="Disordered" evidence="2">
    <location>
        <begin position="755"/>
        <end position="774"/>
    </location>
</feature>
<feature type="compositionally biased region" description="Polar residues" evidence="2">
    <location>
        <begin position="450"/>
        <end position="466"/>
    </location>
</feature>
<feature type="region of interest" description="Disordered" evidence="2">
    <location>
        <begin position="426"/>
        <end position="497"/>
    </location>
</feature>
<evidence type="ECO:0000313" key="4">
    <source>
        <dbReference type="EMBL" id="CAF0770840.1"/>
    </source>
</evidence>
<dbReference type="GO" id="GO:0000122">
    <property type="term" value="P:negative regulation of transcription by RNA polymerase II"/>
    <property type="evidence" value="ECO:0007669"/>
    <property type="project" value="TreeGrafter"/>
</dbReference>
<reference evidence="5" key="1">
    <citation type="submission" date="2021-02" db="EMBL/GenBank/DDBJ databases">
        <authorList>
            <person name="Nowell W R."/>
        </authorList>
    </citation>
    <scope>NUCLEOTIDE SEQUENCE</scope>
</reference>
<proteinExistence type="predicted"/>
<evidence type="ECO:0000259" key="3">
    <source>
        <dbReference type="PROSITE" id="PS50157"/>
    </source>
</evidence>
<dbReference type="SUPFAM" id="SSF57667">
    <property type="entry name" value="beta-beta-alpha zinc fingers"/>
    <property type="match status" value="5"/>
</dbReference>
<keyword evidence="1" id="KW-0479">Metal-binding</keyword>
<comment type="caution">
    <text evidence="5">The sequence shown here is derived from an EMBL/GenBank/DDBJ whole genome shotgun (WGS) entry which is preliminary data.</text>
</comment>
<dbReference type="SMART" id="SM00355">
    <property type="entry name" value="ZnF_C2H2"/>
    <property type="match status" value="8"/>
</dbReference>
<dbReference type="GO" id="GO:0005634">
    <property type="term" value="C:nucleus"/>
    <property type="evidence" value="ECO:0007669"/>
    <property type="project" value="TreeGrafter"/>
</dbReference>
<feature type="compositionally biased region" description="Low complexity" evidence="2">
    <location>
        <begin position="481"/>
        <end position="497"/>
    </location>
</feature>
<feature type="compositionally biased region" description="Polar residues" evidence="2">
    <location>
        <begin position="366"/>
        <end position="382"/>
    </location>
</feature>
<dbReference type="AlphaFoldDB" id="A0A8S2GRG1"/>
<feature type="region of interest" description="Disordered" evidence="2">
    <location>
        <begin position="361"/>
        <end position="382"/>
    </location>
</feature>
<dbReference type="GO" id="GO:0045944">
    <property type="term" value="P:positive regulation of transcription by RNA polymerase II"/>
    <property type="evidence" value="ECO:0007669"/>
    <property type="project" value="TreeGrafter"/>
</dbReference>
<dbReference type="InterPro" id="IPR036236">
    <property type="entry name" value="Znf_C2H2_sf"/>
</dbReference>
<dbReference type="GO" id="GO:0008270">
    <property type="term" value="F:zinc ion binding"/>
    <property type="evidence" value="ECO:0007669"/>
    <property type="project" value="UniProtKB-KW"/>
</dbReference>
<name>A0A8S2GRG1_9BILA</name>
<evidence type="ECO:0000256" key="1">
    <source>
        <dbReference type="PROSITE-ProRule" id="PRU00042"/>
    </source>
</evidence>
<evidence type="ECO:0000256" key="2">
    <source>
        <dbReference type="SAM" id="MobiDB-lite"/>
    </source>
</evidence>
<dbReference type="Proteomes" id="UP000677228">
    <property type="component" value="Unassembled WGS sequence"/>
</dbReference>
<accession>A0A8S2GRG1</accession>
<evidence type="ECO:0000313" key="5">
    <source>
        <dbReference type="EMBL" id="CAF3551785.1"/>
    </source>
</evidence>
<organism evidence="5 6">
    <name type="scientific">Didymodactylos carnosus</name>
    <dbReference type="NCBI Taxonomy" id="1234261"/>
    <lineage>
        <taxon>Eukaryota</taxon>
        <taxon>Metazoa</taxon>
        <taxon>Spiralia</taxon>
        <taxon>Gnathifera</taxon>
        <taxon>Rotifera</taxon>
        <taxon>Eurotatoria</taxon>
        <taxon>Bdelloidea</taxon>
        <taxon>Philodinida</taxon>
        <taxon>Philodinidae</taxon>
        <taxon>Didymodactylos</taxon>
    </lineage>
</organism>
<dbReference type="InterPro" id="IPR039746">
    <property type="entry name" value="FOG"/>
</dbReference>
<dbReference type="EMBL" id="CAJNOK010000716">
    <property type="protein sequence ID" value="CAF0770840.1"/>
    <property type="molecule type" value="Genomic_DNA"/>
</dbReference>
<feature type="domain" description="C2H2-type" evidence="3">
    <location>
        <begin position="891"/>
        <end position="918"/>
    </location>
</feature>
<dbReference type="PANTHER" id="PTHR12958">
    <property type="entry name" value="FRIEND OF GATA2-RELATED"/>
    <property type="match status" value="1"/>
</dbReference>
<feature type="domain" description="C2H2-type" evidence="3">
    <location>
        <begin position="228"/>
        <end position="255"/>
    </location>
</feature>
<dbReference type="PROSITE" id="PS00028">
    <property type="entry name" value="ZINC_FINGER_C2H2_1"/>
    <property type="match status" value="3"/>
</dbReference>
<dbReference type="Gene3D" id="3.30.160.60">
    <property type="entry name" value="Classic Zinc Finger"/>
    <property type="match status" value="1"/>
</dbReference>
<keyword evidence="1" id="KW-0863">Zinc-finger</keyword>
<dbReference type="Proteomes" id="UP000682733">
    <property type="component" value="Unassembled WGS sequence"/>
</dbReference>
<dbReference type="PROSITE" id="PS50157">
    <property type="entry name" value="ZINC_FINGER_C2H2_2"/>
    <property type="match status" value="4"/>
</dbReference>
<keyword evidence="1" id="KW-0862">Zinc</keyword>